<dbReference type="Proteomes" id="UP000195981">
    <property type="component" value="Unassembled WGS sequence"/>
</dbReference>
<dbReference type="RefSeq" id="WP_087104248.1">
    <property type="nucleotide sequence ID" value="NZ_FWFG01000068.1"/>
</dbReference>
<evidence type="ECO:0000313" key="3">
    <source>
        <dbReference type="EMBL" id="SLM92366.1"/>
    </source>
</evidence>
<evidence type="ECO:0000256" key="1">
    <source>
        <dbReference type="SAM" id="MobiDB-lite"/>
    </source>
</evidence>
<evidence type="ECO:0000313" key="4">
    <source>
        <dbReference type="Proteomes" id="UP000195981"/>
    </source>
</evidence>
<feature type="transmembrane region" description="Helical" evidence="2">
    <location>
        <begin position="91"/>
        <end position="111"/>
    </location>
</feature>
<keyword evidence="4" id="KW-1185">Reference proteome</keyword>
<proteinExistence type="predicted"/>
<evidence type="ECO:0000256" key="2">
    <source>
        <dbReference type="SAM" id="Phobius"/>
    </source>
</evidence>
<protein>
    <submittedName>
        <fullName evidence="3">Uncharacterized protein</fullName>
    </submittedName>
</protein>
<feature type="transmembrane region" description="Helical" evidence="2">
    <location>
        <begin position="48"/>
        <end position="71"/>
    </location>
</feature>
<sequence>MTDDKPQPQPEPQPPSASPPAPQPRRTRRGEILVGPSVLSRWGPLAGIGLPIISLILAPLGTAGLQQLLLIDGIRTLAPSWLLASTWAQGVLAYLALWALLAGWALVPMALTRRIVLLDPAEGTVRRRRGPGRPSPARPVADVVWAVGDADRDASALIGLYPGGPDAAAAAHADAEDVEQWGVGHIGWDDAAFDGLRALQDAAGLAPAPPRPVLVARERRERHAAANRELARRVGMPWREEYADDRAAFQRDFDRARRVLGGREPGR</sequence>
<keyword evidence="2" id="KW-1133">Transmembrane helix</keyword>
<accession>A0A1X6X3B4</accession>
<dbReference type="AlphaFoldDB" id="A0A1X6X3B4"/>
<dbReference type="EMBL" id="FWFG01000068">
    <property type="protein sequence ID" value="SLM92366.1"/>
    <property type="molecule type" value="Genomic_DNA"/>
</dbReference>
<feature type="region of interest" description="Disordered" evidence="1">
    <location>
        <begin position="1"/>
        <end position="27"/>
    </location>
</feature>
<feature type="compositionally biased region" description="Pro residues" evidence="1">
    <location>
        <begin position="7"/>
        <end position="23"/>
    </location>
</feature>
<name>A0A1X6X3B4_9MICO</name>
<keyword evidence="2" id="KW-0472">Membrane</keyword>
<organism evidence="3 4">
    <name type="scientific">Brachybacterium nesterenkovii</name>
    <dbReference type="NCBI Taxonomy" id="47847"/>
    <lineage>
        <taxon>Bacteria</taxon>
        <taxon>Bacillati</taxon>
        <taxon>Actinomycetota</taxon>
        <taxon>Actinomycetes</taxon>
        <taxon>Micrococcales</taxon>
        <taxon>Dermabacteraceae</taxon>
        <taxon>Brachybacterium</taxon>
    </lineage>
</organism>
<reference evidence="3 4" key="1">
    <citation type="submission" date="2017-02" db="EMBL/GenBank/DDBJ databases">
        <authorList>
            <person name="Peterson S.W."/>
        </authorList>
    </citation>
    <scope>NUCLEOTIDE SEQUENCE [LARGE SCALE GENOMIC DNA]</scope>
    <source>
        <strain evidence="3 4">CIP104813</strain>
    </source>
</reference>
<gene>
    <name evidence="3" type="ORF">FM110_08030</name>
</gene>
<keyword evidence="2" id="KW-0812">Transmembrane</keyword>